<feature type="region of interest" description="Disordered" evidence="1">
    <location>
        <begin position="21"/>
        <end position="45"/>
    </location>
</feature>
<reference evidence="2" key="2">
    <citation type="submission" date="2011-02" db="EMBL/GenBank/DDBJ databases">
        <authorList>
            <person name="MacLean D."/>
        </authorList>
    </citation>
    <scope>NUCLEOTIDE SEQUENCE</scope>
</reference>
<feature type="compositionally biased region" description="Basic and acidic residues" evidence="1">
    <location>
        <begin position="277"/>
        <end position="287"/>
    </location>
</feature>
<proteinExistence type="predicted"/>
<gene>
    <name evidence="2" type="primary">AlNc14C11G1353</name>
    <name evidence="2" type="ORF">ALNC14_015540</name>
</gene>
<evidence type="ECO:0000256" key="1">
    <source>
        <dbReference type="SAM" id="MobiDB-lite"/>
    </source>
</evidence>
<organism evidence="2">
    <name type="scientific">Albugo laibachii Nc14</name>
    <dbReference type="NCBI Taxonomy" id="890382"/>
    <lineage>
        <taxon>Eukaryota</taxon>
        <taxon>Sar</taxon>
        <taxon>Stramenopiles</taxon>
        <taxon>Oomycota</taxon>
        <taxon>Peronosporomycetes</taxon>
        <taxon>Albuginales</taxon>
        <taxon>Albuginaceae</taxon>
        <taxon>Albugo</taxon>
    </lineage>
</organism>
<dbReference type="AlphaFoldDB" id="F0W2X4"/>
<evidence type="ECO:0000313" key="2">
    <source>
        <dbReference type="EMBL" id="CCA15411.1"/>
    </source>
</evidence>
<dbReference type="EMBL" id="FR824056">
    <property type="protein sequence ID" value="CCA15411.1"/>
    <property type="molecule type" value="Genomic_DNA"/>
</dbReference>
<sequence>MTNTEASNLSVPNHEVNTLRQTADKDQAACTDSPTCDSRATGASSVTSIPSKTANVINYGDVVKLFTRSAYVESDGGFLGFIEQDKATSVRNTKTRNSQHILVVSPMDENTQDIFVEAEFIITPIRSDKTTRDGSPLLYKKPFLLTTSDGSGYSLNNKTPGFEQLLSLQPMHVKGEMHMIIVKEGYSSETSVHHGDLNVTLTVIDSNRIRAKYNKPLAHFTIPKSSALGGHVCCGSSKPGTLLNFKVVKCHGKRETCRYLKDPIQCSESDVSDTTNRKIDESTKAERVDEETAQVESSPAKNVITSTTTAAPVEEDELASVNDLPNSTLTISSVSENANAKILPAVQPIGAPSKLQIEPVCGKSESKEITSEEVLPKSTLSTVSLNDEDTKKSKLTRNIIPRKSDVPPVIVTAFALPDSEHVDEQHKTLQEMDEFGLETANCLGEIEMPNCVGENRCSIM</sequence>
<feature type="compositionally biased region" description="Polar residues" evidence="1">
    <location>
        <begin position="30"/>
        <end position="45"/>
    </location>
</feature>
<feature type="region of interest" description="Disordered" evidence="1">
    <location>
        <begin position="277"/>
        <end position="301"/>
    </location>
</feature>
<accession>F0W2X4</accession>
<name>F0W2X4_9STRA</name>
<protein>
    <submittedName>
        <fullName evidence="2">Uncharacterized protein AlNc14C11G1353</fullName>
    </submittedName>
</protein>
<reference evidence="2" key="1">
    <citation type="journal article" date="2011" name="PLoS Biol.">
        <title>Gene gain and loss during evolution of obligate parasitism in the white rust pathogen of Arabidopsis thaliana.</title>
        <authorList>
            <person name="Kemen E."/>
            <person name="Gardiner A."/>
            <person name="Schultz-Larsen T."/>
            <person name="Kemen A.C."/>
            <person name="Balmuth A.L."/>
            <person name="Robert-Seilaniantz A."/>
            <person name="Bailey K."/>
            <person name="Holub E."/>
            <person name="Studholme D.J."/>
            <person name="Maclean D."/>
            <person name="Jones J.D."/>
        </authorList>
    </citation>
    <scope>NUCLEOTIDE SEQUENCE</scope>
</reference>
<dbReference type="HOGENOM" id="CLU_595052_0_0_1"/>